<evidence type="ECO:0000313" key="3">
    <source>
        <dbReference type="Proteomes" id="UP000236728"/>
    </source>
</evidence>
<organism evidence="2 3">
    <name type="scientific">Bryocella elongata</name>
    <dbReference type="NCBI Taxonomy" id="863522"/>
    <lineage>
        <taxon>Bacteria</taxon>
        <taxon>Pseudomonadati</taxon>
        <taxon>Acidobacteriota</taxon>
        <taxon>Terriglobia</taxon>
        <taxon>Terriglobales</taxon>
        <taxon>Acidobacteriaceae</taxon>
        <taxon>Bryocella</taxon>
    </lineage>
</organism>
<accession>A0A1H6BP18</accession>
<dbReference type="EMBL" id="FNVA01000007">
    <property type="protein sequence ID" value="SEG61956.1"/>
    <property type="molecule type" value="Genomic_DNA"/>
</dbReference>
<evidence type="ECO:0000259" key="1">
    <source>
        <dbReference type="Pfam" id="PF14344"/>
    </source>
</evidence>
<sequence length="262" mass="26807">MHEPGPVTLMRRQSTRQLASPQQLLRLGAGLAVMLTLSGCQVVDVGFGNYAQVRFIQASQNAPGIDFYANSAALAYNVGFDQGTSYVPVNPAAYTVTADTAGSKTALATASQGMGAGKQYTVILGGSLATLQETILTDQTTAAPSGNISVRVIDEATKVSGVDVYLVSSTGKLASTALISNYTAMTFGTNSGYVNLPSGTYSIVVVPTGTVPTSTTTTYLTGPELGYNGGSVRTVVVMDAPNGTSSPGVSAYVAVDYDSPGS</sequence>
<proteinExistence type="predicted"/>
<protein>
    <recommendedName>
        <fullName evidence="1">DUF4397 domain-containing protein</fullName>
    </recommendedName>
</protein>
<dbReference type="AlphaFoldDB" id="A0A1H6BP18"/>
<keyword evidence="3" id="KW-1185">Reference proteome</keyword>
<dbReference type="Proteomes" id="UP000236728">
    <property type="component" value="Unassembled WGS sequence"/>
</dbReference>
<evidence type="ECO:0000313" key="2">
    <source>
        <dbReference type="EMBL" id="SEG61956.1"/>
    </source>
</evidence>
<dbReference type="InterPro" id="IPR025510">
    <property type="entry name" value="DUF4397"/>
</dbReference>
<feature type="domain" description="DUF4397" evidence="1">
    <location>
        <begin position="51"/>
        <end position="165"/>
    </location>
</feature>
<name>A0A1H6BP18_9BACT</name>
<gene>
    <name evidence="2" type="ORF">SAMN05421819_3856</name>
</gene>
<dbReference type="Pfam" id="PF14344">
    <property type="entry name" value="DUF4397"/>
    <property type="match status" value="1"/>
</dbReference>
<reference evidence="2 3" key="1">
    <citation type="submission" date="2016-10" db="EMBL/GenBank/DDBJ databases">
        <authorList>
            <person name="de Groot N.N."/>
        </authorList>
    </citation>
    <scope>NUCLEOTIDE SEQUENCE [LARGE SCALE GENOMIC DNA]</scope>
    <source>
        <strain evidence="2 3">DSM 22489</strain>
    </source>
</reference>